<gene>
    <name evidence="2" type="ORF">SPIL2461_LOCUS16515</name>
</gene>
<evidence type="ECO:0008006" key="4">
    <source>
        <dbReference type="Google" id="ProtNLM"/>
    </source>
</evidence>
<dbReference type="GO" id="GO:0008017">
    <property type="term" value="F:microtubule binding"/>
    <property type="evidence" value="ECO:0007669"/>
    <property type="project" value="TreeGrafter"/>
</dbReference>
<sequence length="1142" mass="124432">MCASVQFLRLQRKEAQVRIGERGSAHPPQEAGSMAQGGPVDLRYLKQVPAAPLQTVLDAWVHLNATWGPSDTQTANAALESRLEELWASQPEAAARCLELEPSEGSREAKLAEALSRYARVLHGPNFGAAASGGSWGIPPRFDARCEGLAGRLITAEAKAGEAKRRRLEESASSASRELQAAKEEIAGHQQREEELTVRVAELEAAASEKSVELQAVHEERARLADRLGEAESEVQAAQDEAVKHKEQQQQLEARVLALEAEKAAQLQASKEERRQLAERFAAAEAEICQQTVKSEQLVRKVATSEAVATESQAELRKVHELLSRLQAEGCHRSSAEDQAGRNVNVQSMLLENAVYKDRCEQLKVETSAKMDRIQILSEDLGRYKERCDQLQQQLTEAKKPAGCLSVSGRPLVHPSHERSSPCSEESWVHLSDAGCFMADASFKDENGVLIPIKDLREGSRIMAADGTVVAIATPPEQQQASKTVLLQAGTATLQVTLDHRVALPVEARRFRVGQEVLVQGVPTELTSVDVLEGPVEVWAISFKPDLPVEVYKASIQSHGHRLKPARRANRRARSEDARSIPATECELASNINWSQQSVQAKRQAACDLECICQVRGVHSQKTLVKVSAGGSEKAHCGVFRKSASSGQNVEEASDDLHKMVEGWGLLQVKVGGRLEDRNLLWSVMGFRPGVQRSATVLDAWVHLNATWGPSDTQTANAALESRLEELWASQPEAAARCLELEPSEGSREAKLAEALSRYARAERQRCFVNSFTAQGLVRAEGMRGVAAEFDARCRGLAGRLAAAEAAAKARQCKQCKRRRLESSISSLGQPCHLLAGRVIELEVAASEKAAKLQAVQAEQSQLAARLGELCKQQAARVAKLEVTLSEKTAELLAVSEERDRLADRLGEAEAQLRAAPDEVAKQSEQGKQLLRTPDQLGCIVEDDVASVLSSSSWFLVKQHCFMMDAIFKTRSYSMDFFVMGKDLTIGSQVVAGDDETLLKVAKTPEVCHATEVILLKAGVASLQVTKDHLIQVPTLDLDGSTRYAQAGTLRHGDMVMLDSGEPVALTSVEPKSVECEVLKIVFEPDLPVAVFSCPPCILSKGHKKKPPTRRGGMCQRVIPTQSQARPVDGASIPITAGEYMD</sequence>
<dbReference type="GO" id="GO:0051959">
    <property type="term" value="F:dynein light intermediate chain binding"/>
    <property type="evidence" value="ECO:0007669"/>
    <property type="project" value="TreeGrafter"/>
</dbReference>
<dbReference type="GO" id="GO:0005815">
    <property type="term" value="C:microtubule organizing center"/>
    <property type="evidence" value="ECO:0007669"/>
    <property type="project" value="TreeGrafter"/>
</dbReference>
<protein>
    <recommendedName>
        <fullName evidence="4">Hint domain-containing protein</fullName>
    </recommendedName>
</protein>
<dbReference type="PANTHER" id="PTHR18947">
    <property type="entry name" value="HOOK PROTEINS"/>
    <property type="match status" value="1"/>
</dbReference>
<dbReference type="Proteomes" id="UP000649617">
    <property type="component" value="Unassembled WGS sequence"/>
</dbReference>
<feature type="compositionally biased region" description="Basic and acidic residues" evidence="1">
    <location>
        <begin position="180"/>
        <end position="194"/>
    </location>
</feature>
<evidence type="ECO:0000313" key="3">
    <source>
        <dbReference type="Proteomes" id="UP000649617"/>
    </source>
</evidence>
<evidence type="ECO:0000313" key="2">
    <source>
        <dbReference type="EMBL" id="CAE7630114.1"/>
    </source>
</evidence>
<dbReference type="AlphaFoldDB" id="A0A812VH43"/>
<proteinExistence type="predicted"/>
<reference evidence="2" key="1">
    <citation type="submission" date="2021-02" db="EMBL/GenBank/DDBJ databases">
        <authorList>
            <person name="Dougan E. K."/>
            <person name="Rhodes N."/>
            <person name="Thang M."/>
            <person name="Chan C."/>
        </authorList>
    </citation>
    <scope>NUCLEOTIDE SEQUENCE</scope>
</reference>
<feature type="region of interest" description="Disordered" evidence="1">
    <location>
        <begin position="160"/>
        <end position="194"/>
    </location>
</feature>
<dbReference type="GO" id="GO:0005737">
    <property type="term" value="C:cytoplasm"/>
    <property type="evidence" value="ECO:0007669"/>
    <property type="project" value="TreeGrafter"/>
</dbReference>
<evidence type="ECO:0000256" key="1">
    <source>
        <dbReference type="SAM" id="MobiDB-lite"/>
    </source>
</evidence>
<dbReference type="GO" id="GO:0031122">
    <property type="term" value="P:cytoplasmic microtubule organization"/>
    <property type="evidence" value="ECO:0007669"/>
    <property type="project" value="TreeGrafter"/>
</dbReference>
<comment type="caution">
    <text evidence="2">The sequence shown here is derived from an EMBL/GenBank/DDBJ whole genome shotgun (WGS) entry which is preliminary data.</text>
</comment>
<dbReference type="InterPro" id="IPR036844">
    <property type="entry name" value="Hint_dom_sf"/>
</dbReference>
<dbReference type="EMBL" id="CAJNIZ010042635">
    <property type="protein sequence ID" value="CAE7630114.1"/>
    <property type="molecule type" value="Genomic_DNA"/>
</dbReference>
<feature type="compositionally biased region" description="Basic and acidic residues" evidence="1">
    <location>
        <begin position="160"/>
        <end position="170"/>
    </location>
</feature>
<dbReference type="PANTHER" id="PTHR18947:SF28">
    <property type="entry name" value="GIRDIN, ISOFORM A"/>
    <property type="match status" value="1"/>
</dbReference>
<dbReference type="SUPFAM" id="SSF51294">
    <property type="entry name" value="Hedgehog/intein (Hint) domain"/>
    <property type="match status" value="2"/>
</dbReference>
<dbReference type="GO" id="GO:0030705">
    <property type="term" value="P:cytoskeleton-dependent intracellular transport"/>
    <property type="evidence" value="ECO:0007669"/>
    <property type="project" value="TreeGrafter"/>
</dbReference>
<feature type="region of interest" description="Disordered" evidence="1">
    <location>
        <begin position="18"/>
        <end position="37"/>
    </location>
</feature>
<organism evidence="2 3">
    <name type="scientific">Symbiodinium pilosum</name>
    <name type="common">Dinoflagellate</name>
    <dbReference type="NCBI Taxonomy" id="2952"/>
    <lineage>
        <taxon>Eukaryota</taxon>
        <taxon>Sar</taxon>
        <taxon>Alveolata</taxon>
        <taxon>Dinophyceae</taxon>
        <taxon>Suessiales</taxon>
        <taxon>Symbiodiniaceae</taxon>
        <taxon>Symbiodinium</taxon>
    </lineage>
</organism>
<accession>A0A812VH43</accession>
<keyword evidence="3" id="KW-1185">Reference proteome</keyword>
<name>A0A812VH43_SYMPI</name>